<keyword evidence="2" id="KW-1185">Reference proteome</keyword>
<comment type="caution">
    <text evidence="1">The sequence shown here is derived from an EMBL/GenBank/DDBJ whole genome shotgun (WGS) entry which is preliminary data.</text>
</comment>
<dbReference type="AlphaFoldDB" id="A0A8T0ET98"/>
<protein>
    <submittedName>
        <fullName evidence="1">Uncharacterized protein</fullName>
    </submittedName>
</protein>
<gene>
    <name evidence="1" type="ORF">HNY73_011913</name>
</gene>
<evidence type="ECO:0000313" key="1">
    <source>
        <dbReference type="EMBL" id="KAF8781525.1"/>
    </source>
</evidence>
<proteinExistence type="predicted"/>
<dbReference type="Proteomes" id="UP000807504">
    <property type="component" value="Unassembled WGS sequence"/>
</dbReference>
<evidence type="ECO:0000313" key="2">
    <source>
        <dbReference type="Proteomes" id="UP000807504"/>
    </source>
</evidence>
<accession>A0A8T0ET98</accession>
<dbReference type="EMBL" id="JABXBU010001863">
    <property type="protein sequence ID" value="KAF8781525.1"/>
    <property type="molecule type" value="Genomic_DNA"/>
</dbReference>
<reference evidence="1" key="1">
    <citation type="journal article" date="2020" name="bioRxiv">
        <title>Chromosome-level reference genome of the European wasp spider Argiope bruennichi: a resource for studies on range expansion and evolutionary adaptation.</title>
        <authorList>
            <person name="Sheffer M.M."/>
            <person name="Hoppe A."/>
            <person name="Krehenwinkel H."/>
            <person name="Uhl G."/>
            <person name="Kuss A.W."/>
            <person name="Jensen L."/>
            <person name="Jensen C."/>
            <person name="Gillespie R.G."/>
            <person name="Hoff K.J."/>
            <person name="Prost S."/>
        </authorList>
    </citation>
    <scope>NUCLEOTIDE SEQUENCE</scope>
</reference>
<organism evidence="1 2">
    <name type="scientific">Argiope bruennichi</name>
    <name type="common">Wasp spider</name>
    <name type="synonym">Aranea bruennichi</name>
    <dbReference type="NCBI Taxonomy" id="94029"/>
    <lineage>
        <taxon>Eukaryota</taxon>
        <taxon>Metazoa</taxon>
        <taxon>Ecdysozoa</taxon>
        <taxon>Arthropoda</taxon>
        <taxon>Chelicerata</taxon>
        <taxon>Arachnida</taxon>
        <taxon>Araneae</taxon>
        <taxon>Araneomorphae</taxon>
        <taxon>Entelegynae</taxon>
        <taxon>Araneoidea</taxon>
        <taxon>Araneidae</taxon>
        <taxon>Argiope</taxon>
    </lineage>
</organism>
<name>A0A8T0ET98_ARGBR</name>
<reference evidence="1" key="2">
    <citation type="submission" date="2020-06" db="EMBL/GenBank/DDBJ databases">
        <authorList>
            <person name="Sheffer M."/>
        </authorList>
    </citation>
    <scope>NUCLEOTIDE SEQUENCE</scope>
</reference>
<sequence length="103" mass="11837">MKLREIADSLKITEVTNLHENMSRGKLLSKWVPSLLTPEQKEQLIGDSKCCLNLIKQDKKGFPASGTEDVAMTLFSFMIRESEFRAWFQRSSSCVDQRERLAI</sequence>